<dbReference type="AlphaFoldDB" id="A0A2L0UGL0"/>
<reference evidence="2 3" key="1">
    <citation type="submission" date="2017-11" db="EMBL/GenBank/DDBJ databases">
        <title>Draft genome of Arthrobacter agilis strain UMCV2, a plant growth-promoting rhizobacterium and biocontrol capacity of phytopathogenic fungi.</title>
        <authorList>
            <person name="Martinez-Camara R."/>
            <person name="Santoyo G."/>
            <person name="Moreno-Hagelsieb G."/>
            <person name="Valencia-Cantero E."/>
        </authorList>
    </citation>
    <scope>NUCLEOTIDE SEQUENCE [LARGE SCALE GENOMIC DNA]</scope>
    <source>
        <strain evidence="2 3">UMCV2</strain>
    </source>
</reference>
<accession>A0A2L0UGL0</accession>
<proteinExistence type="inferred from homology"/>
<dbReference type="Pfam" id="PF03780">
    <property type="entry name" value="Asp23"/>
    <property type="match status" value="1"/>
</dbReference>
<organism evidence="2 3">
    <name type="scientific">Arthrobacter agilis</name>
    <dbReference type="NCBI Taxonomy" id="37921"/>
    <lineage>
        <taxon>Bacteria</taxon>
        <taxon>Bacillati</taxon>
        <taxon>Actinomycetota</taxon>
        <taxon>Actinomycetes</taxon>
        <taxon>Micrococcales</taxon>
        <taxon>Micrococcaceae</taxon>
        <taxon>Arthrobacter</taxon>
    </lineage>
</organism>
<dbReference type="EMBL" id="CP024915">
    <property type="protein sequence ID" value="AUZ88348.1"/>
    <property type="molecule type" value="Genomic_DNA"/>
</dbReference>
<comment type="similarity">
    <text evidence="1">Belongs to the asp23 family.</text>
</comment>
<evidence type="ECO:0000256" key="1">
    <source>
        <dbReference type="ARBA" id="ARBA00005721"/>
    </source>
</evidence>
<dbReference type="RefSeq" id="WP_208739476.1">
    <property type="nucleotide sequence ID" value="NZ_CP024915.1"/>
</dbReference>
<dbReference type="InterPro" id="IPR005531">
    <property type="entry name" value="Asp23"/>
</dbReference>
<sequence>MALNEDQPRLGCGRIIDDVWASIDQPPTVHEQTCPDCQSARLALHQLEAVAGSLRERDRDDPALQPGLRVKEAIMMVARAEVRRSRRAPLATTALGVIDISEQALSGLIRFAASTLPGVRARRCTISSTPGTPQSAPAAVDAGNVRITLTVAIASGVRIPATMDLLRERINAVVQAQTSITMQQIDIIVEDLYDF</sequence>
<name>A0A2L0UGL0_9MICC</name>
<protein>
    <recommendedName>
        <fullName evidence="4">Asp23/Gls24 family envelope stress response protein</fullName>
    </recommendedName>
</protein>
<evidence type="ECO:0008006" key="4">
    <source>
        <dbReference type="Google" id="ProtNLM"/>
    </source>
</evidence>
<dbReference type="Proteomes" id="UP000239187">
    <property type="component" value="Chromosome"/>
</dbReference>
<evidence type="ECO:0000313" key="3">
    <source>
        <dbReference type="Proteomes" id="UP000239187"/>
    </source>
</evidence>
<gene>
    <name evidence="2" type="ORF">CVO76_12405</name>
</gene>
<evidence type="ECO:0000313" key="2">
    <source>
        <dbReference type="EMBL" id="AUZ88348.1"/>
    </source>
</evidence>